<dbReference type="Gene3D" id="1.10.8.430">
    <property type="entry name" value="Helical domain of apoptotic protease-activating factors"/>
    <property type="match status" value="1"/>
</dbReference>
<dbReference type="InterPro" id="IPR032675">
    <property type="entry name" value="LRR_dom_sf"/>
</dbReference>
<evidence type="ECO:0000256" key="1">
    <source>
        <dbReference type="ARBA" id="ARBA00008894"/>
    </source>
</evidence>
<dbReference type="InterPro" id="IPR056789">
    <property type="entry name" value="LRR_R13L1-DRL21"/>
</dbReference>
<dbReference type="SUPFAM" id="SSF52540">
    <property type="entry name" value="P-loop containing nucleoside triphosphate hydrolases"/>
    <property type="match status" value="1"/>
</dbReference>
<evidence type="ECO:0000259" key="7">
    <source>
        <dbReference type="Pfam" id="PF00931"/>
    </source>
</evidence>
<dbReference type="InterPro" id="IPR036388">
    <property type="entry name" value="WH-like_DNA-bd_sf"/>
</dbReference>
<accession>A0ABC9B6F6</accession>
<evidence type="ECO:0000259" key="8">
    <source>
        <dbReference type="Pfam" id="PF18052"/>
    </source>
</evidence>
<dbReference type="GO" id="GO:0002758">
    <property type="term" value="P:innate immune response-activating signaling pathway"/>
    <property type="evidence" value="ECO:0007669"/>
    <property type="project" value="UniProtKB-ARBA"/>
</dbReference>
<dbReference type="Pfam" id="PF00931">
    <property type="entry name" value="NB-ARC"/>
    <property type="match status" value="1"/>
</dbReference>
<keyword evidence="4" id="KW-0547">Nucleotide-binding</keyword>
<feature type="domain" description="NB-ARC" evidence="7">
    <location>
        <begin position="181"/>
        <end position="376"/>
    </location>
</feature>
<evidence type="ECO:0000256" key="3">
    <source>
        <dbReference type="ARBA" id="ARBA00022737"/>
    </source>
</evidence>
<dbReference type="InterPro" id="IPR002182">
    <property type="entry name" value="NB-ARC"/>
</dbReference>
<dbReference type="InterPro" id="IPR058922">
    <property type="entry name" value="WHD_DRP"/>
</dbReference>
<keyword evidence="6" id="KW-0067">ATP-binding</keyword>
<dbReference type="PANTHER" id="PTHR36766">
    <property type="entry name" value="PLANT BROAD-SPECTRUM MILDEW RESISTANCE PROTEIN RPW8"/>
    <property type="match status" value="1"/>
</dbReference>
<dbReference type="GO" id="GO:0009626">
    <property type="term" value="P:plant-type hypersensitive response"/>
    <property type="evidence" value="ECO:0007669"/>
    <property type="project" value="UniProtKB-ARBA"/>
</dbReference>
<dbReference type="Proteomes" id="UP001497457">
    <property type="component" value="Chromosome 24b"/>
</dbReference>
<dbReference type="Gene3D" id="1.20.5.4130">
    <property type="match status" value="1"/>
</dbReference>
<dbReference type="GO" id="GO:0042742">
    <property type="term" value="P:defense response to bacterium"/>
    <property type="evidence" value="ECO:0007669"/>
    <property type="project" value="UniProtKB-ARBA"/>
</dbReference>
<evidence type="ECO:0000313" key="11">
    <source>
        <dbReference type="EMBL" id="CAL4994891.1"/>
    </source>
</evidence>
<dbReference type="Gene3D" id="3.40.50.300">
    <property type="entry name" value="P-loop containing nucleotide triphosphate hydrolases"/>
    <property type="match status" value="1"/>
</dbReference>
<feature type="domain" description="Disease resistance protein winged helix" evidence="9">
    <location>
        <begin position="457"/>
        <end position="538"/>
    </location>
</feature>
<dbReference type="Gene3D" id="1.10.10.10">
    <property type="entry name" value="Winged helix-like DNA-binding domain superfamily/Winged helix DNA-binding domain"/>
    <property type="match status" value="1"/>
</dbReference>
<dbReference type="SUPFAM" id="SSF52047">
    <property type="entry name" value="RNI-like"/>
    <property type="match status" value="1"/>
</dbReference>
<keyword evidence="2" id="KW-0433">Leucine-rich repeat</keyword>
<dbReference type="FunFam" id="1.10.10.10:FF:000322">
    <property type="entry name" value="Probable disease resistance protein At1g63360"/>
    <property type="match status" value="1"/>
</dbReference>
<reference evidence="11" key="1">
    <citation type="submission" date="2024-10" db="EMBL/GenBank/DDBJ databases">
        <authorList>
            <person name="Ryan C."/>
        </authorList>
    </citation>
    <scope>NUCLEOTIDE SEQUENCE [LARGE SCALE GENOMIC DNA]</scope>
</reference>
<evidence type="ECO:0000256" key="5">
    <source>
        <dbReference type="ARBA" id="ARBA00022821"/>
    </source>
</evidence>
<dbReference type="InterPro" id="IPR027417">
    <property type="entry name" value="P-loop_NTPase"/>
</dbReference>
<proteinExistence type="inferred from homology"/>
<evidence type="ECO:0000313" key="12">
    <source>
        <dbReference type="Proteomes" id="UP001497457"/>
    </source>
</evidence>
<dbReference type="Pfam" id="PF25019">
    <property type="entry name" value="LRR_R13L1-DRL21"/>
    <property type="match status" value="1"/>
</dbReference>
<dbReference type="PRINTS" id="PR00364">
    <property type="entry name" value="DISEASERSIST"/>
</dbReference>
<sequence>MAELMATMVVGPLVSMVKDKASSYLLDKYNVMDGMEEEQHETLKRKLPAILDVIADAEEQAAAHREGAKAWLEALRKVAYQANDVFDEFKYEALRREAKKKGNYKKLGFDVIKLFPTHNPVVFRYRMGNKLRMILDAIEVLITEMHAFRFEFRPQPPMPKSWRQTEPDTIDLMEIASQSRNKEKEEVVNKLIGDQASSLQLTVLPIVGMGGLGKTTLAQLVYNDPEIQKHFQMQLWVCVSDNFEVDPLAKSIVEANSKGKNNINTSGKSADLDNLKEVVRKNNINTSGKSDLDKLKEVVSGKRYFLVLDDVWNRDANKWGKLKSCLQHGGNGSAVLTTTRDHVVAELMGTTEAYSLKILEQRFIMEIIMAKAFSSKRERHAKLVKMVGDIAKKCVGSPLAATAVGSLLHTKTNVEEWRAILSKSTICDDETGILPILKLSYNGLPSHMRQCFAFCAIFPKDYDIDVEKLIQLWMANGFFPEQHGVRPEIIGKQIFMDLVSRSFFQDVKEEVPFRVDKITEVHIPRATCKIHDLMHDVAQSSMGADCATIVTQLSQSEKFPYAARHLFLSVYIPETILTGCIVKGSMAVQTLICNGYADEDMKHLSMYRSIRALRISRGSFLKPKYLHHLRYLDVSSSHIKALPEEISILYNLQTMDLSNCRNLSRLPKEMKYMTALRHLYIHGCSQLKSMPSEFGQLTSLQTLTCFVVGTGSGCSNVRELRQLDQLGGPLELRQLENVTKADAKAAALGNKKQLTELILKWTSSLEKEEDDQDHNTQVLEALKPHDGLKVLDIYGYKGGPYLTWINTLQQMVKLTLSGFKNLKELPPLWQLPALQVLQLSELQSLNCLCTCSGDAPVTPFKELKELSLNRMPNFETWWFLNNDVQGEEPIFPQVGKLSILYCERLTALPKASIIKEPSGGVINTVWRSAFPELKELRLDGLPTFQRWEAVQGEEVTFPRLEKLIIDWCPELSSLPEAPNLSELEILVGSQHMLVHAARYIITSLSKLVLCWINVDSLIQLVDGKEKRNHNKSPLTGMKLRVCNVLFCQSTALELWACLVQLEDLEIRECDALVHWPEEVFQGLESLRRLQIWTCNNLTGRRHASTEQSTPEQSNVLLPRLESLLIAQCDCLVEIPTSLPASLKSLNISGCDKLESIAFSKQLDTSSTVLTSARGGAAALDDKSEIIPGSVSFSDATASTPVPMLSSATKHHFLPCLESLKISGCDGLSEVLDLPPSIKTLELQSCSNLQTLSGQLDAVQTLIIYYCSSLKSLELLGGLALLEQLNLYNCKSLVSLPIGPQAYSSLRHLSIKSCPRIKLLPQSLQQRLGDLKDEERNI</sequence>
<dbReference type="SUPFAM" id="SSF52058">
    <property type="entry name" value="L domain-like"/>
    <property type="match status" value="2"/>
</dbReference>
<dbReference type="PANTHER" id="PTHR36766:SF55">
    <property type="entry name" value="OS11G0492900 PROTEIN"/>
    <property type="match status" value="1"/>
</dbReference>
<keyword evidence="3" id="KW-0677">Repeat</keyword>
<dbReference type="EMBL" id="OZ075134">
    <property type="protein sequence ID" value="CAL4994891.1"/>
    <property type="molecule type" value="Genomic_DNA"/>
</dbReference>
<dbReference type="GO" id="GO:0005524">
    <property type="term" value="F:ATP binding"/>
    <property type="evidence" value="ECO:0007669"/>
    <property type="project" value="UniProtKB-KW"/>
</dbReference>
<dbReference type="Pfam" id="PF18052">
    <property type="entry name" value="Rx_N"/>
    <property type="match status" value="1"/>
</dbReference>
<evidence type="ECO:0000256" key="4">
    <source>
        <dbReference type="ARBA" id="ARBA00022741"/>
    </source>
</evidence>
<evidence type="ECO:0000259" key="9">
    <source>
        <dbReference type="Pfam" id="PF23559"/>
    </source>
</evidence>
<dbReference type="InterPro" id="IPR041118">
    <property type="entry name" value="Rx_N"/>
</dbReference>
<gene>
    <name evidence="11" type="ORF">URODEC1_LOCUS62114</name>
</gene>
<dbReference type="InterPro" id="IPR042197">
    <property type="entry name" value="Apaf_helical"/>
</dbReference>
<evidence type="ECO:0000256" key="2">
    <source>
        <dbReference type="ARBA" id="ARBA00022614"/>
    </source>
</evidence>
<dbReference type="Pfam" id="PF23559">
    <property type="entry name" value="WHD_DRP"/>
    <property type="match status" value="1"/>
</dbReference>
<comment type="similarity">
    <text evidence="1">Belongs to the disease resistance NB-LRR family.</text>
</comment>
<evidence type="ECO:0000259" key="10">
    <source>
        <dbReference type="Pfam" id="PF25019"/>
    </source>
</evidence>
<feature type="domain" description="R13L1/DRL21-like LRR repeat region" evidence="10">
    <location>
        <begin position="718"/>
        <end position="841"/>
    </location>
</feature>
<dbReference type="Gene3D" id="3.80.10.10">
    <property type="entry name" value="Ribonuclease Inhibitor"/>
    <property type="match status" value="4"/>
</dbReference>
<evidence type="ECO:0000256" key="6">
    <source>
        <dbReference type="ARBA" id="ARBA00022840"/>
    </source>
</evidence>
<organism evidence="11 12">
    <name type="scientific">Urochloa decumbens</name>
    <dbReference type="NCBI Taxonomy" id="240449"/>
    <lineage>
        <taxon>Eukaryota</taxon>
        <taxon>Viridiplantae</taxon>
        <taxon>Streptophyta</taxon>
        <taxon>Embryophyta</taxon>
        <taxon>Tracheophyta</taxon>
        <taxon>Spermatophyta</taxon>
        <taxon>Magnoliopsida</taxon>
        <taxon>Liliopsida</taxon>
        <taxon>Poales</taxon>
        <taxon>Poaceae</taxon>
        <taxon>PACMAD clade</taxon>
        <taxon>Panicoideae</taxon>
        <taxon>Panicodae</taxon>
        <taxon>Paniceae</taxon>
        <taxon>Melinidinae</taxon>
        <taxon>Urochloa</taxon>
    </lineage>
</organism>
<protein>
    <submittedName>
        <fullName evidence="11">Uncharacterized protein</fullName>
    </submittedName>
</protein>
<name>A0ABC9B6F6_9POAL</name>
<keyword evidence="12" id="KW-1185">Reference proteome</keyword>
<feature type="domain" description="Disease resistance N-terminal" evidence="8">
    <location>
        <begin position="14"/>
        <end position="101"/>
    </location>
</feature>
<keyword evidence="5" id="KW-0611">Plant defense</keyword>